<gene>
    <name evidence="1" type="ORF">BDA99DRAFT_533785</name>
</gene>
<keyword evidence="2" id="KW-1185">Reference proteome</keyword>
<organism evidence="1 2">
    <name type="scientific">Phascolomyces articulosus</name>
    <dbReference type="NCBI Taxonomy" id="60185"/>
    <lineage>
        <taxon>Eukaryota</taxon>
        <taxon>Fungi</taxon>
        <taxon>Fungi incertae sedis</taxon>
        <taxon>Mucoromycota</taxon>
        <taxon>Mucoromycotina</taxon>
        <taxon>Mucoromycetes</taxon>
        <taxon>Mucorales</taxon>
        <taxon>Lichtheimiaceae</taxon>
        <taxon>Phascolomyces</taxon>
    </lineage>
</organism>
<evidence type="ECO:0000313" key="2">
    <source>
        <dbReference type="Proteomes" id="UP001209540"/>
    </source>
</evidence>
<dbReference type="AlphaFoldDB" id="A0AAD5KIS1"/>
<dbReference type="Proteomes" id="UP001209540">
    <property type="component" value="Unassembled WGS sequence"/>
</dbReference>
<comment type="caution">
    <text evidence="1">The sequence shown here is derived from an EMBL/GenBank/DDBJ whole genome shotgun (WGS) entry which is preliminary data.</text>
</comment>
<reference evidence="1" key="2">
    <citation type="submission" date="2023-02" db="EMBL/GenBank/DDBJ databases">
        <authorList>
            <consortium name="DOE Joint Genome Institute"/>
            <person name="Mondo S.J."/>
            <person name="Chang Y."/>
            <person name="Wang Y."/>
            <person name="Ahrendt S."/>
            <person name="Andreopoulos W."/>
            <person name="Barry K."/>
            <person name="Beard J."/>
            <person name="Benny G.L."/>
            <person name="Blankenship S."/>
            <person name="Bonito G."/>
            <person name="Cuomo C."/>
            <person name="Desiro A."/>
            <person name="Gervers K.A."/>
            <person name="Hundley H."/>
            <person name="Kuo A."/>
            <person name="LaButti K."/>
            <person name="Lang B.F."/>
            <person name="Lipzen A."/>
            <person name="O'Donnell K."/>
            <person name="Pangilinan J."/>
            <person name="Reynolds N."/>
            <person name="Sandor L."/>
            <person name="Smith M.W."/>
            <person name="Tsang A."/>
            <person name="Grigoriev I.V."/>
            <person name="Stajich J.E."/>
            <person name="Spatafora J.W."/>
        </authorList>
    </citation>
    <scope>NUCLEOTIDE SEQUENCE</scope>
    <source>
        <strain evidence="1">RSA 2281</strain>
    </source>
</reference>
<reference evidence="1" key="1">
    <citation type="journal article" date="2022" name="IScience">
        <title>Evolution of zygomycete secretomes and the origins of terrestrial fungal ecologies.</title>
        <authorList>
            <person name="Chang Y."/>
            <person name="Wang Y."/>
            <person name="Mondo S."/>
            <person name="Ahrendt S."/>
            <person name="Andreopoulos W."/>
            <person name="Barry K."/>
            <person name="Beard J."/>
            <person name="Benny G.L."/>
            <person name="Blankenship S."/>
            <person name="Bonito G."/>
            <person name="Cuomo C."/>
            <person name="Desiro A."/>
            <person name="Gervers K.A."/>
            <person name="Hundley H."/>
            <person name="Kuo A."/>
            <person name="LaButti K."/>
            <person name="Lang B.F."/>
            <person name="Lipzen A."/>
            <person name="O'Donnell K."/>
            <person name="Pangilinan J."/>
            <person name="Reynolds N."/>
            <person name="Sandor L."/>
            <person name="Smith M.E."/>
            <person name="Tsang A."/>
            <person name="Grigoriev I.V."/>
            <person name="Stajich J.E."/>
            <person name="Spatafora J.W."/>
        </authorList>
    </citation>
    <scope>NUCLEOTIDE SEQUENCE</scope>
    <source>
        <strain evidence="1">RSA 2281</strain>
    </source>
</reference>
<protein>
    <submittedName>
        <fullName evidence="1">Uncharacterized protein</fullName>
    </submittedName>
</protein>
<sequence>MNGYRKWIDSDMDLMNEFLQYRPDVLVKEVKEYEVLSIVGPYCSNFYDLSKTNEDTFAKDTLIPIIKSYFSNDHLISAESANGEIIGSKKMFKSEAGVPPRAGSGDYLIKAAICLKDCMDRSVRDGVNSNDLELVKENSIDMTLASYVSPIRISEYKIYQD</sequence>
<accession>A0AAD5KIS1</accession>
<proteinExistence type="predicted"/>
<dbReference type="EMBL" id="JAIXMP010000005">
    <property type="protein sequence ID" value="KAI9272953.1"/>
    <property type="molecule type" value="Genomic_DNA"/>
</dbReference>
<name>A0AAD5KIS1_9FUNG</name>
<evidence type="ECO:0000313" key="1">
    <source>
        <dbReference type="EMBL" id="KAI9272953.1"/>
    </source>
</evidence>